<keyword evidence="2" id="KW-0812">Transmembrane</keyword>
<dbReference type="EMBL" id="CAXITT010000207">
    <property type="protein sequence ID" value="CAL1535617.1"/>
    <property type="molecule type" value="Genomic_DNA"/>
</dbReference>
<evidence type="ECO:0000256" key="2">
    <source>
        <dbReference type="SAM" id="Phobius"/>
    </source>
</evidence>
<organism evidence="3 4">
    <name type="scientific">Lymnaea stagnalis</name>
    <name type="common">Great pond snail</name>
    <name type="synonym">Helix stagnalis</name>
    <dbReference type="NCBI Taxonomy" id="6523"/>
    <lineage>
        <taxon>Eukaryota</taxon>
        <taxon>Metazoa</taxon>
        <taxon>Spiralia</taxon>
        <taxon>Lophotrochozoa</taxon>
        <taxon>Mollusca</taxon>
        <taxon>Gastropoda</taxon>
        <taxon>Heterobranchia</taxon>
        <taxon>Euthyneura</taxon>
        <taxon>Panpulmonata</taxon>
        <taxon>Hygrophila</taxon>
        <taxon>Lymnaeoidea</taxon>
        <taxon>Lymnaeidae</taxon>
        <taxon>Lymnaea</taxon>
    </lineage>
</organism>
<feature type="region of interest" description="Disordered" evidence="1">
    <location>
        <begin position="120"/>
        <end position="229"/>
    </location>
</feature>
<gene>
    <name evidence="3" type="ORF">GSLYS_00009577001</name>
</gene>
<name>A0AAV2HPI7_LYMST</name>
<sequence>MAFLLNGSEDQEESVRMPLALFFKQLTMKMASLQSPRTQCCCCAVGVFAAMFGIFMLSAGICIVLNVTFMEVDTSGLPPELHNEEGKKVVGIILICVSIATLGLSASVSVVYFVVCNKKPRSSAPPNPSAQPAQPGATSARQVIPPGNRTPGSVTPAGGHHRRSSGHHTPSTLRREVSTVDGLPVGRSVSPQPSGRNTNPSISGSRHSRSRRQSPKSHKPHRRAFKPGLASHMEEDLEATRSVNDFQMHQQSTGSSSNSGTSTSPSGQSVRASEDRSHRKSSMPPVIVIDEPSSPVSTIASENELAETQFGDYGNLIDTFKSGPSVDPGHGPCTPGSVTFVTEINNYVSDSIYPRDTFRTTSQDDSDMATPPSLPYNIDVVDDDTSRDFSPTQTPPMPSHPRHKHNILLVRSQDGADQITPWSSTNTLDVADLVQEENDHISDLPSQHLQSAAAGVGPREQFNRSFNSADDHNSRSESRASYNSAFSFNGEELDYTLEEVKRRMEEMQKE</sequence>
<feature type="region of interest" description="Disordered" evidence="1">
    <location>
        <begin position="249"/>
        <end position="291"/>
    </location>
</feature>
<evidence type="ECO:0000256" key="1">
    <source>
        <dbReference type="SAM" id="MobiDB-lite"/>
    </source>
</evidence>
<comment type="caution">
    <text evidence="3">The sequence shown here is derived from an EMBL/GenBank/DDBJ whole genome shotgun (WGS) entry which is preliminary data.</text>
</comment>
<accession>A0AAV2HPI7</accession>
<feature type="region of interest" description="Disordered" evidence="1">
    <location>
        <begin position="452"/>
        <end position="485"/>
    </location>
</feature>
<feature type="compositionally biased region" description="Basic residues" evidence="1">
    <location>
        <begin position="206"/>
        <end position="225"/>
    </location>
</feature>
<feature type="compositionally biased region" description="Basic and acidic residues" evidence="1">
    <location>
        <begin position="469"/>
        <end position="478"/>
    </location>
</feature>
<keyword evidence="4" id="KW-1185">Reference proteome</keyword>
<evidence type="ECO:0000313" key="4">
    <source>
        <dbReference type="Proteomes" id="UP001497497"/>
    </source>
</evidence>
<reference evidence="3 4" key="1">
    <citation type="submission" date="2024-04" db="EMBL/GenBank/DDBJ databases">
        <authorList>
            <consortium name="Genoscope - CEA"/>
            <person name="William W."/>
        </authorList>
    </citation>
    <scope>NUCLEOTIDE SEQUENCE [LARGE SCALE GENOMIC DNA]</scope>
</reference>
<evidence type="ECO:0000313" key="3">
    <source>
        <dbReference type="EMBL" id="CAL1535617.1"/>
    </source>
</evidence>
<protein>
    <submittedName>
        <fullName evidence="3">Uncharacterized protein</fullName>
    </submittedName>
</protein>
<feature type="compositionally biased region" description="Polar residues" evidence="1">
    <location>
        <begin position="189"/>
        <end position="200"/>
    </location>
</feature>
<dbReference type="Proteomes" id="UP001497497">
    <property type="component" value="Unassembled WGS sequence"/>
</dbReference>
<proteinExistence type="predicted"/>
<feature type="transmembrane region" description="Helical" evidence="2">
    <location>
        <begin position="40"/>
        <end position="69"/>
    </location>
</feature>
<feature type="transmembrane region" description="Helical" evidence="2">
    <location>
        <begin position="89"/>
        <end position="115"/>
    </location>
</feature>
<keyword evidence="2" id="KW-1133">Transmembrane helix</keyword>
<feature type="compositionally biased region" description="Low complexity" evidence="1">
    <location>
        <begin position="250"/>
        <end position="269"/>
    </location>
</feature>
<feature type="region of interest" description="Disordered" evidence="1">
    <location>
        <begin position="359"/>
        <end position="403"/>
    </location>
</feature>
<keyword evidence="2" id="KW-0472">Membrane</keyword>
<dbReference type="AlphaFoldDB" id="A0AAV2HPI7"/>